<evidence type="ECO:0000256" key="1">
    <source>
        <dbReference type="ARBA" id="ARBA00001933"/>
    </source>
</evidence>
<gene>
    <name evidence="7" type="ORF">DFR68_101411</name>
</gene>
<evidence type="ECO:0000256" key="6">
    <source>
        <dbReference type="RuleBase" id="RU003560"/>
    </source>
</evidence>
<keyword evidence="8" id="KW-1185">Reference proteome</keyword>
<dbReference type="InterPro" id="IPR015421">
    <property type="entry name" value="PyrdxlP-dep_Trfase_major"/>
</dbReference>
<dbReference type="Gene3D" id="3.90.1150.10">
    <property type="entry name" value="Aspartate Aminotransferase, domain 1"/>
    <property type="match status" value="1"/>
</dbReference>
<dbReference type="Gene3D" id="3.40.640.10">
    <property type="entry name" value="Type I PLP-dependent aspartate aminotransferase-like (Major domain)"/>
    <property type="match status" value="1"/>
</dbReference>
<evidence type="ECO:0000256" key="5">
    <source>
        <dbReference type="ARBA" id="ARBA00022898"/>
    </source>
</evidence>
<name>A0A370HE99_9NOCA</name>
<keyword evidence="4 7" id="KW-0808">Transferase</keyword>
<protein>
    <submittedName>
        <fullName evidence="7">Acetylornithine aminotransferase</fullName>
    </submittedName>
</protein>
<dbReference type="InterPro" id="IPR050103">
    <property type="entry name" value="Class-III_PLP-dep_AT"/>
</dbReference>
<proteinExistence type="inferred from homology"/>
<dbReference type="PROSITE" id="PS00600">
    <property type="entry name" value="AA_TRANSFER_CLASS_3"/>
    <property type="match status" value="1"/>
</dbReference>
<dbReference type="OrthoDB" id="9801052at2"/>
<comment type="similarity">
    <text evidence="6">Belongs to the class-III pyridoxal-phosphate-dependent aminotransferase family.</text>
</comment>
<dbReference type="STRING" id="1210089.GCA_001613165_06666"/>
<dbReference type="GO" id="GO:0030170">
    <property type="term" value="F:pyridoxal phosphate binding"/>
    <property type="evidence" value="ECO:0007669"/>
    <property type="project" value="InterPro"/>
</dbReference>
<dbReference type="InterPro" id="IPR005814">
    <property type="entry name" value="Aminotrans_3"/>
</dbReference>
<dbReference type="PANTHER" id="PTHR11986:SF79">
    <property type="entry name" value="ACETYLORNITHINE AMINOTRANSFERASE, MITOCHONDRIAL"/>
    <property type="match status" value="1"/>
</dbReference>
<dbReference type="InterPro" id="IPR049704">
    <property type="entry name" value="Aminotrans_3_PPA_site"/>
</dbReference>
<dbReference type="AlphaFoldDB" id="A0A370HE99"/>
<dbReference type="FunFam" id="3.40.640.10:FF:000004">
    <property type="entry name" value="Acetylornithine aminotransferase"/>
    <property type="match status" value="1"/>
</dbReference>
<dbReference type="GO" id="GO:0042802">
    <property type="term" value="F:identical protein binding"/>
    <property type="evidence" value="ECO:0007669"/>
    <property type="project" value="TreeGrafter"/>
</dbReference>
<keyword evidence="5 6" id="KW-0663">Pyridoxal phosphate</keyword>
<evidence type="ECO:0000256" key="3">
    <source>
        <dbReference type="ARBA" id="ARBA00022576"/>
    </source>
</evidence>
<dbReference type="InterPro" id="IPR015422">
    <property type="entry name" value="PyrdxlP-dep_Trfase_small"/>
</dbReference>
<evidence type="ECO:0000256" key="4">
    <source>
        <dbReference type="ARBA" id="ARBA00022679"/>
    </source>
</evidence>
<dbReference type="SUPFAM" id="SSF53383">
    <property type="entry name" value="PLP-dependent transferases"/>
    <property type="match status" value="1"/>
</dbReference>
<dbReference type="InterPro" id="IPR015424">
    <property type="entry name" value="PyrdxlP-dep_Trfase"/>
</dbReference>
<evidence type="ECO:0000313" key="8">
    <source>
        <dbReference type="Proteomes" id="UP000255355"/>
    </source>
</evidence>
<dbReference type="GO" id="GO:0008483">
    <property type="term" value="F:transaminase activity"/>
    <property type="evidence" value="ECO:0007669"/>
    <property type="project" value="UniProtKB-KW"/>
</dbReference>
<dbReference type="PANTHER" id="PTHR11986">
    <property type="entry name" value="AMINOTRANSFERASE CLASS III"/>
    <property type="match status" value="1"/>
</dbReference>
<evidence type="ECO:0000313" key="7">
    <source>
        <dbReference type="EMBL" id="RDI55578.1"/>
    </source>
</evidence>
<dbReference type="GO" id="GO:0006526">
    <property type="term" value="P:L-arginine biosynthetic process"/>
    <property type="evidence" value="ECO:0007669"/>
    <property type="project" value="UniProtKB-KW"/>
</dbReference>
<dbReference type="EMBL" id="QQAZ01000001">
    <property type="protein sequence ID" value="RDI55578.1"/>
    <property type="molecule type" value="Genomic_DNA"/>
</dbReference>
<keyword evidence="3 7" id="KW-0032">Aminotransferase</keyword>
<comment type="caution">
    <text evidence="7">The sequence shown here is derived from an EMBL/GenBank/DDBJ whole genome shotgun (WGS) entry which is preliminary data.</text>
</comment>
<comment type="cofactor">
    <cofactor evidence="1">
        <name>pyridoxal 5'-phosphate</name>
        <dbReference type="ChEBI" id="CHEBI:597326"/>
    </cofactor>
</comment>
<sequence>MRTEIRVEPPETTARAIPDAAETFRIARTRMAPGLALAQKLAGGSALEASADGVTVTLSNGRTLLDFGSYGVTLLGHRNPAVIAAVQRQLATLPASTRILANAAAPALCRRLVELTGAPSLTRVWLGQNGTDAVEAALKLARMATGRRRVVALAGGFHGKTLGALSVTSGHRYRGTLEPLLTPGVHLAADLTDAEHAVRRPDTAAVIIEPIQGEAGIRPLDQAALRRVVTAAKISGVFVISDEIQVGLRRCGPVSLAISANLEPDAVLYGKHLGGGIMPVSAVVCGEEMFAPMLSDPFVHTATFSGHPLGCAAASAAIEEIEARAAHGTRLADHLRHELGDLAARWPHVVTQIRGRGLAWAIEFTDAETAGRIFADLSTAGLLVSPCLGRPEALRLLPPIVATAAHVERAVAIFDEVIGRVVAEGAAR</sequence>
<dbReference type="RefSeq" id="WP_084520269.1">
    <property type="nucleotide sequence ID" value="NZ_QQAZ01000001.1"/>
</dbReference>
<evidence type="ECO:0000256" key="2">
    <source>
        <dbReference type="ARBA" id="ARBA00022571"/>
    </source>
</evidence>
<dbReference type="PIRSF" id="PIRSF000521">
    <property type="entry name" value="Transaminase_4ab_Lys_Orn"/>
    <property type="match status" value="1"/>
</dbReference>
<accession>A0A370HE99</accession>
<keyword evidence="2" id="KW-0028">Amino-acid biosynthesis</keyword>
<organism evidence="7 8">
    <name type="scientific">Nocardia mexicana</name>
    <dbReference type="NCBI Taxonomy" id="279262"/>
    <lineage>
        <taxon>Bacteria</taxon>
        <taxon>Bacillati</taxon>
        <taxon>Actinomycetota</taxon>
        <taxon>Actinomycetes</taxon>
        <taxon>Mycobacteriales</taxon>
        <taxon>Nocardiaceae</taxon>
        <taxon>Nocardia</taxon>
    </lineage>
</organism>
<dbReference type="CDD" id="cd00610">
    <property type="entry name" value="OAT_like"/>
    <property type="match status" value="1"/>
</dbReference>
<keyword evidence="2" id="KW-0055">Arginine biosynthesis</keyword>
<dbReference type="Pfam" id="PF00202">
    <property type="entry name" value="Aminotran_3"/>
    <property type="match status" value="1"/>
</dbReference>
<dbReference type="Proteomes" id="UP000255355">
    <property type="component" value="Unassembled WGS sequence"/>
</dbReference>
<reference evidence="7 8" key="1">
    <citation type="submission" date="2018-07" db="EMBL/GenBank/DDBJ databases">
        <title>Genomic Encyclopedia of Type Strains, Phase IV (KMG-IV): sequencing the most valuable type-strain genomes for metagenomic binning, comparative biology and taxonomic classification.</title>
        <authorList>
            <person name="Goeker M."/>
        </authorList>
    </citation>
    <scope>NUCLEOTIDE SEQUENCE [LARGE SCALE GENOMIC DNA]</scope>
    <source>
        <strain evidence="7 8">DSM 44952</strain>
    </source>
</reference>